<dbReference type="AlphaFoldDB" id="A0A9N9QJK6"/>
<sequence>MHRTLKYTYLKGKRVKRLDKGINAIMRLVRDKCIERLITIKQGKLSSKLSALRSRHKTSLTLDLNSVMPCDDGWNVASGKKTDLYLIRQVKDHCECHLICIECNTCLHRFICSCHDSSIKYNMCKHIHLLCKSLASRIKQVILQSNDTYLFLSCTHVPNLKNKMLKEANDENGNLVIVENSQDEFQHILTDLSSKSSTSTTLIMEKTKMKEALQELINKVDLMTSQSELDVVKKCIAPIAPTLASLNAANSIQHVSKIPHNKKIDKQRKFVSTKKKNYSKRNPYKKPTREETENIAAALLLN</sequence>
<keyword evidence="2" id="KW-1185">Reference proteome</keyword>
<evidence type="ECO:0000313" key="2">
    <source>
        <dbReference type="Proteomes" id="UP001152799"/>
    </source>
</evidence>
<gene>
    <name evidence="1" type="ORF">CEUTPL_LOCUS1991</name>
</gene>
<dbReference type="Proteomes" id="UP001152799">
    <property type="component" value="Chromosome 10"/>
</dbReference>
<dbReference type="OrthoDB" id="6777076at2759"/>
<dbReference type="EMBL" id="OU892286">
    <property type="protein sequence ID" value="CAG9761286.1"/>
    <property type="molecule type" value="Genomic_DNA"/>
</dbReference>
<organism evidence="1 2">
    <name type="scientific">Ceutorhynchus assimilis</name>
    <name type="common">cabbage seed weevil</name>
    <dbReference type="NCBI Taxonomy" id="467358"/>
    <lineage>
        <taxon>Eukaryota</taxon>
        <taxon>Metazoa</taxon>
        <taxon>Ecdysozoa</taxon>
        <taxon>Arthropoda</taxon>
        <taxon>Hexapoda</taxon>
        <taxon>Insecta</taxon>
        <taxon>Pterygota</taxon>
        <taxon>Neoptera</taxon>
        <taxon>Endopterygota</taxon>
        <taxon>Coleoptera</taxon>
        <taxon>Polyphaga</taxon>
        <taxon>Cucujiformia</taxon>
        <taxon>Curculionidae</taxon>
        <taxon>Ceutorhynchinae</taxon>
        <taxon>Ceutorhynchus</taxon>
    </lineage>
</organism>
<name>A0A9N9QJK6_9CUCU</name>
<evidence type="ECO:0000313" key="1">
    <source>
        <dbReference type="EMBL" id="CAG9761286.1"/>
    </source>
</evidence>
<reference evidence="1" key="1">
    <citation type="submission" date="2022-01" db="EMBL/GenBank/DDBJ databases">
        <authorList>
            <person name="King R."/>
        </authorList>
    </citation>
    <scope>NUCLEOTIDE SEQUENCE</scope>
</reference>
<accession>A0A9N9QJK6</accession>
<evidence type="ECO:0008006" key="3">
    <source>
        <dbReference type="Google" id="ProtNLM"/>
    </source>
</evidence>
<proteinExistence type="predicted"/>
<protein>
    <recommendedName>
        <fullName evidence="3">SWIM-type domain-containing protein</fullName>
    </recommendedName>
</protein>